<dbReference type="Pfam" id="PF07484">
    <property type="entry name" value="Collar"/>
    <property type="match status" value="1"/>
</dbReference>
<dbReference type="EMBL" id="JACIIX010000005">
    <property type="protein sequence ID" value="MBB6210251.1"/>
    <property type="molecule type" value="Genomic_DNA"/>
</dbReference>
<dbReference type="InterPro" id="IPR011083">
    <property type="entry name" value="Phage_tail_collar_dom"/>
</dbReference>
<evidence type="ECO:0000259" key="1">
    <source>
        <dbReference type="Pfam" id="PF07484"/>
    </source>
</evidence>
<dbReference type="InterPro" id="IPR037053">
    <property type="entry name" value="Phage_tail_collar_dom_sf"/>
</dbReference>
<feature type="domain" description="Phage tail collar" evidence="1">
    <location>
        <begin position="7"/>
        <end position="63"/>
    </location>
</feature>
<dbReference type="Gene3D" id="3.90.1340.10">
    <property type="entry name" value="Phage tail collar domain"/>
    <property type="match status" value="1"/>
</dbReference>
<gene>
    <name evidence="2" type="ORF">FHS48_001666</name>
</gene>
<reference evidence="2 3" key="1">
    <citation type="submission" date="2020-08" db="EMBL/GenBank/DDBJ databases">
        <title>Genomic Encyclopedia of Type Strains, Phase IV (KMG-IV): sequencing the most valuable type-strain genomes for metagenomic binning, comparative biology and taxonomic classification.</title>
        <authorList>
            <person name="Goeker M."/>
        </authorList>
    </citation>
    <scope>NUCLEOTIDE SEQUENCE [LARGE SCALE GENOMIC DNA]</scope>
    <source>
        <strain evidence="2 3">DSM 11590</strain>
    </source>
</reference>
<comment type="caution">
    <text evidence="2">The sequence shown here is derived from an EMBL/GenBank/DDBJ whole genome shotgun (WGS) entry which is preliminary data.</text>
</comment>
<name>A0A7W9ZEX3_NOVIT</name>
<dbReference type="AlphaFoldDB" id="A0A7W9ZEX3"/>
<dbReference type="RefSeq" id="WP_184263091.1">
    <property type="nucleotide sequence ID" value="NZ_JACIIX010000005.1"/>
</dbReference>
<accession>A0A7W9ZEX3</accession>
<dbReference type="Proteomes" id="UP000544872">
    <property type="component" value="Unassembled WGS sequence"/>
</dbReference>
<keyword evidence="3" id="KW-1185">Reference proteome</keyword>
<proteinExistence type="predicted"/>
<dbReference type="SUPFAM" id="SSF88874">
    <property type="entry name" value="Receptor-binding domain of short tail fibre protein gp12"/>
    <property type="match status" value="1"/>
</dbReference>
<evidence type="ECO:0000313" key="3">
    <source>
        <dbReference type="Proteomes" id="UP000544872"/>
    </source>
</evidence>
<organism evidence="2 3">
    <name type="scientific">Novispirillum itersonii</name>
    <name type="common">Aquaspirillum itersonii</name>
    <dbReference type="NCBI Taxonomy" id="189"/>
    <lineage>
        <taxon>Bacteria</taxon>
        <taxon>Pseudomonadati</taxon>
        <taxon>Pseudomonadota</taxon>
        <taxon>Alphaproteobacteria</taxon>
        <taxon>Rhodospirillales</taxon>
        <taxon>Novispirillaceae</taxon>
        <taxon>Novispirillum</taxon>
    </lineage>
</organism>
<sequence length="183" mass="19004">MADYMLGEIRAFPFNWAPINWIPCDGRELLIAQNQGLYVLLGTNYGGDGKTKFNIPDLRGRVIYGAQYAFGPGTTPGSQGYKGGAETVALTPANLLLHNHVVTAHTASGNSVPMTGGGLASVVTPAAFAAKVYGVASGAIPNPAMLNSGTVSVAGAGAAHENMQPFQVLQYCICTSGLFPERS</sequence>
<evidence type="ECO:0000313" key="2">
    <source>
        <dbReference type="EMBL" id="MBB6210251.1"/>
    </source>
</evidence>
<protein>
    <submittedName>
        <fullName evidence="2">Microcystin-dependent protein</fullName>
    </submittedName>
</protein>